<gene>
    <name evidence="9" type="ORF">H8712_04375</name>
</gene>
<organism evidence="9 10">
    <name type="scientific">Blautia stercoris</name>
    <dbReference type="NCBI Taxonomy" id="871664"/>
    <lineage>
        <taxon>Bacteria</taxon>
        <taxon>Bacillati</taxon>
        <taxon>Bacillota</taxon>
        <taxon>Clostridia</taxon>
        <taxon>Lachnospirales</taxon>
        <taxon>Lachnospiraceae</taxon>
        <taxon>Blautia</taxon>
    </lineage>
</organism>
<evidence type="ECO:0000259" key="8">
    <source>
        <dbReference type="PROSITE" id="PS50928"/>
    </source>
</evidence>
<feature type="domain" description="ABC transmembrane type-1" evidence="8">
    <location>
        <begin position="99"/>
        <end position="313"/>
    </location>
</feature>
<feature type="transmembrane region" description="Helical" evidence="7">
    <location>
        <begin position="187"/>
        <end position="208"/>
    </location>
</feature>
<evidence type="ECO:0000256" key="2">
    <source>
        <dbReference type="ARBA" id="ARBA00022448"/>
    </source>
</evidence>
<name>A0ABR7P8X3_9FIRM</name>
<evidence type="ECO:0000256" key="7">
    <source>
        <dbReference type="RuleBase" id="RU363032"/>
    </source>
</evidence>
<dbReference type="CDD" id="cd06261">
    <property type="entry name" value="TM_PBP2"/>
    <property type="match status" value="1"/>
</dbReference>
<dbReference type="RefSeq" id="WP_022304672.1">
    <property type="nucleotide sequence ID" value="NZ_DAWEHX010000013.1"/>
</dbReference>
<feature type="transmembrane region" description="Helical" evidence="7">
    <location>
        <begin position="244"/>
        <end position="266"/>
    </location>
</feature>
<comment type="caution">
    <text evidence="9">The sequence shown here is derived from an EMBL/GenBank/DDBJ whole genome shotgun (WGS) entry which is preliminary data.</text>
</comment>
<keyword evidence="5 7" id="KW-1133">Transmembrane helix</keyword>
<dbReference type="SUPFAM" id="SSF161098">
    <property type="entry name" value="MetI-like"/>
    <property type="match status" value="1"/>
</dbReference>
<feature type="transmembrane region" description="Helical" evidence="7">
    <location>
        <begin position="147"/>
        <end position="167"/>
    </location>
</feature>
<evidence type="ECO:0000313" key="10">
    <source>
        <dbReference type="Proteomes" id="UP000661649"/>
    </source>
</evidence>
<keyword evidence="3" id="KW-1003">Cell membrane</keyword>
<dbReference type="Gene3D" id="1.10.3720.10">
    <property type="entry name" value="MetI-like"/>
    <property type="match status" value="1"/>
</dbReference>
<dbReference type="InterPro" id="IPR000515">
    <property type="entry name" value="MetI-like"/>
</dbReference>
<evidence type="ECO:0000313" key="9">
    <source>
        <dbReference type="EMBL" id="MBC8627860.1"/>
    </source>
</evidence>
<evidence type="ECO:0000256" key="1">
    <source>
        <dbReference type="ARBA" id="ARBA00004651"/>
    </source>
</evidence>
<keyword evidence="6 7" id="KW-0472">Membrane</keyword>
<feature type="transmembrane region" description="Helical" evidence="7">
    <location>
        <begin position="290"/>
        <end position="313"/>
    </location>
</feature>
<evidence type="ECO:0000256" key="3">
    <source>
        <dbReference type="ARBA" id="ARBA00022475"/>
    </source>
</evidence>
<keyword evidence="4 7" id="KW-0812">Transmembrane</keyword>
<evidence type="ECO:0000256" key="5">
    <source>
        <dbReference type="ARBA" id="ARBA00022989"/>
    </source>
</evidence>
<accession>A0ABR7P8X3</accession>
<evidence type="ECO:0000256" key="6">
    <source>
        <dbReference type="ARBA" id="ARBA00023136"/>
    </source>
</evidence>
<dbReference type="Proteomes" id="UP000661649">
    <property type="component" value="Unassembled WGS sequence"/>
</dbReference>
<protein>
    <submittedName>
        <fullName evidence="9">ABC transporter permease</fullName>
    </submittedName>
</protein>
<dbReference type="InterPro" id="IPR045621">
    <property type="entry name" value="BPD_transp_1_N"/>
</dbReference>
<sequence length="327" mass="36264">MKSVKKILSEAIRMLLLLIAVSLVAFILITKAPIDPLVSYIGTNSTLSNEAKEEISEYWGLNDPLPERFVTWANHALHGDFGESITYKKPVIQIIKTRFLYSIVLMLLAWFFSGILGFVLGILCGIHQGGIFDRFMKLFCLITKSAPTFWLGLLILSLFAVQLGWFPMGMAVPAGKLASEVTIWDRIYHLILPVLTLTIVSMSDVILYTRQKIVEIMNSDFILYAKARGESQKQLITRHILRNVILPAVTVQFASFSELFGGMALAENVFSYPGIGTATTAAALNADVPLLLGIALCSAMFVFAGNLMANILYGVFDPRIREGEEYV</sequence>
<reference evidence="9 10" key="1">
    <citation type="submission" date="2020-08" db="EMBL/GenBank/DDBJ databases">
        <title>Genome public.</title>
        <authorList>
            <person name="Liu C."/>
            <person name="Sun Q."/>
        </authorList>
    </citation>
    <scope>NUCLEOTIDE SEQUENCE [LARGE SCALE GENOMIC DNA]</scope>
    <source>
        <strain evidence="9 10">3_YM_SP_D4_24.mj</strain>
    </source>
</reference>
<feature type="transmembrane region" description="Helical" evidence="7">
    <location>
        <begin position="12"/>
        <end position="30"/>
    </location>
</feature>
<proteinExistence type="inferred from homology"/>
<feature type="transmembrane region" description="Helical" evidence="7">
    <location>
        <begin position="99"/>
        <end position="126"/>
    </location>
</feature>
<evidence type="ECO:0000256" key="4">
    <source>
        <dbReference type="ARBA" id="ARBA00022692"/>
    </source>
</evidence>
<dbReference type="Pfam" id="PF00528">
    <property type="entry name" value="BPD_transp_1"/>
    <property type="match status" value="1"/>
</dbReference>
<keyword evidence="10" id="KW-1185">Reference proteome</keyword>
<comment type="similarity">
    <text evidence="7">Belongs to the binding-protein-dependent transport system permease family.</text>
</comment>
<dbReference type="EMBL" id="JACRTP010000001">
    <property type="protein sequence ID" value="MBC8627860.1"/>
    <property type="molecule type" value="Genomic_DNA"/>
</dbReference>
<dbReference type="PROSITE" id="PS50928">
    <property type="entry name" value="ABC_TM1"/>
    <property type="match status" value="1"/>
</dbReference>
<dbReference type="PANTHER" id="PTHR43163:SF6">
    <property type="entry name" value="DIPEPTIDE TRANSPORT SYSTEM PERMEASE PROTEIN DPPB-RELATED"/>
    <property type="match status" value="1"/>
</dbReference>
<comment type="subcellular location">
    <subcellularLocation>
        <location evidence="1 7">Cell membrane</location>
        <topology evidence="1 7">Multi-pass membrane protein</topology>
    </subcellularLocation>
</comment>
<dbReference type="PANTHER" id="PTHR43163">
    <property type="entry name" value="DIPEPTIDE TRANSPORT SYSTEM PERMEASE PROTEIN DPPB-RELATED"/>
    <property type="match status" value="1"/>
</dbReference>
<dbReference type="Pfam" id="PF19300">
    <property type="entry name" value="BPD_transp_1_N"/>
    <property type="match status" value="1"/>
</dbReference>
<keyword evidence="2 7" id="KW-0813">Transport</keyword>
<dbReference type="InterPro" id="IPR035906">
    <property type="entry name" value="MetI-like_sf"/>
</dbReference>